<comment type="caution">
    <text evidence="5">The sequence shown here is derived from an EMBL/GenBank/DDBJ whole genome shotgun (WGS) entry which is preliminary data.</text>
</comment>
<reference evidence="5 6" key="1">
    <citation type="submission" date="2021-02" db="EMBL/GenBank/DDBJ databases">
        <title>Streptomyces spirodelae sp. nov., isolated from duckweed.</title>
        <authorList>
            <person name="Saimee Y."/>
            <person name="Duangmal K."/>
        </authorList>
    </citation>
    <scope>NUCLEOTIDE SEQUENCE [LARGE SCALE GENOMIC DNA]</scope>
    <source>
        <strain evidence="5 6">DSM 42105</strain>
    </source>
</reference>
<evidence type="ECO:0000313" key="6">
    <source>
        <dbReference type="Proteomes" id="UP000721954"/>
    </source>
</evidence>
<accession>A0ABS3XZ80</accession>
<keyword evidence="2" id="KW-1133">Transmembrane helix</keyword>
<dbReference type="EMBL" id="JAFFZM010000012">
    <property type="protein sequence ID" value="MBO8200588.1"/>
    <property type="molecule type" value="Genomic_DNA"/>
</dbReference>
<organism evidence="5 6">
    <name type="scientific">Streptomyces smyrnaeus</name>
    <dbReference type="NCBI Taxonomy" id="1387713"/>
    <lineage>
        <taxon>Bacteria</taxon>
        <taxon>Bacillati</taxon>
        <taxon>Actinomycetota</taxon>
        <taxon>Actinomycetes</taxon>
        <taxon>Kitasatosporales</taxon>
        <taxon>Streptomycetaceae</taxon>
        <taxon>Streptomyces</taxon>
    </lineage>
</organism>
<gene>
    <name evidence="5" type="ORF">JW613_20085</name>
</gene>
<dbReference type="RefSeq" id="WP_209212213.1">
    <property type="nucleotide sequence ID" value="NZ_JAFFZM010000012.1"/>
</dbReference>
<name>A0ABS3XZ80_9ACTN</name>
<feature type="compositionally biased region" description="Basic and acidic residues" evidence="1">
    <location>
        <begin position="245"/>
        <end position="271"/>
    </location>
</feature>
<evidence type="ECO:0000259" key="4">
    <source>
        <dbReference type="Pfam" id="PF04213"/>
    </source>
</evidence>
<feature type="domain" description="Htaa" evidence="4">
    <location>
        <begin position="282"/>
        <end position="432"/>
    </location>
</feature>
<feature type="chain" id="PRO_5045913588" evidence="3">
    <location>
        <begin position="39"/>
        <end position="514"/>
    </location>
</feature>
<feature type="signal peptide" evidence="3">
    <location>
        <begin position="1"/>
        <end position="38"/>
    </location>
</feature>
<dbReference type="Pfam" id="PF04213">
    <property type="entry name" value="HtaA"/>
    <property type="match status" value="2"/>
</dbReference>
<dbReference type="InterPro" id="IPR007331">
    <property type="entry name" value="Htaa"/>
</dbReference>
<feature type="region of interest" description="Disordered" evidence="1">
    <location>
        <begin position="443"/>
        <end position="479"/>
    </location>
</feature>
<evidence type="ECO:0000313" key="5">
    <source>
        <dbReference type="EMBL" id="MBO8200588.1"/>
    </source>
</evidence>
<proteinExistence type="predicted"/>
<feature type="transmembrane region" description="Helical" evidence="2">
    <location>
        <begin position="483"/>
        <end position="503"/>
    </location>
</feature>
<feature type="region of interest" description="Disordered" evidence="1">
    <location>
        <begin position="36"/>
        <end position="72"/>
    </location>
</feature>
<dbReference type="Proteomes" id="UP000721954">
    <property type="component" value="Unassembled WGS sequence"/>
</dbReference>
<feature type="domain" description="Htaa" evidence="4">
    <location>
        <begin position="76"/>
        <end position="241"/>
    </location>
</feature>
<keyword evidence="6" id="KW-1185">Reference proteome</keyword>
<feature type="region of interest" description="Disordered" evidence="1">
    <location>
        <begin position="240"/>
        <end position="276"/>
    </location>
</feature>
<protein>
    <submittedName>
        <fullName evidence="5">HtaA domain-containing protein</fullName>
    </submittedName>
</protein>
<sequence length="514" mass="53253">MHSRPRPGTRVRRARPRALAVALLLSALPVAVPTSATASTAPAAATKPNAPSARSAPNNALNAPNAPAAERTVSGGRLDWGIKSSFQSYVTGPIAQGRWSLTGGAATVGESRFRFHSARGDYDPGSGAFDASFSGGVHFTGHRKPGGGNQLDLTISRPAVRVTGRTGTLYADIRSKAKSTGKVTDSARVPLASLDLGKVDMRGGTGPIALTQVPARLTTQGATAFAGYYKAGTPLDPVSLSVDLAPRDDKGDTSGAEKGKKGKREKKDEKAGAPQRGRFAEAAIDWGVRRTFREYVTGSVTRGRWKLTAGAQDGGALFRFPAGKGHYDRDEATLDAEFDGAVRFTGKRLDLRLASVSVRVADGKGTLSADVTRDGRTARDQPLVTFPAGKKALKPDDGLVRLTEVRSELTAQGAKAFDGMYAKGTRMDPVSLAVALDEEADLPALPDLGSGSTSAHGADPQRAEDGESTGTTSASAASSATPLVAGGGAAAVLLAAAGVFVVVRKRRARQQSQG</sequence>
<evidence type="ECO:0000256" key="1">
    <source>
        <dbReference type="SAM" id="MobiDB-lite"/>
    </source>
</evidence>
<evidence type="ECO:0000256" key="3">
    <source>
        <dbReference type="SAM" id="SignalP"/>
    </source>
</evidence>
<evidence type="ECO:0000256" key="2">
    <source>
        <dbReference type="SAM" id="Phobius"/>
    </source>
</evidence>
<keyword evidence="3" id="KW-0732">Signal</keyword>
<keyword evidence="2" id="KW-0472">Membrane</keyword>
<feature type="compositionally biased region" description="Low complexity" evidence="1">
    <location>
        <begin position="36"/>
        <end position="69"/>
    </location>
</feature>
<dbReference type="GeneID" id="96260920"/>
<feature type="compositionally biased region" description="Low complexity" evidence="1">
    <location>
        <begin position="468"/>
        <end position="479"/>
    </location>
</feature>
<keyword evidence="2" id="KW-0812">Transmembrane</keyword>